<dbReference type="Pfam" id="PF05973">
    <property type="entry name" value="Gp49"/>
    <property type="match status" value="1"/>
</dbReference>
<accession>A0AAU7QBQ1</accession>
<dbReference type="InterPro" id="IPR009241">
    <property type="entry name" value="HigB-like"/>
</dbReference>
<reference evidence="1" key="1">
    <citation type="submission" date="2024-06" db="EMBL/GenBank/DDBJ databases">
        <authorList>
            <person name="Coelho C."/>
            <person name="Bento M."/>
            <person name="Garcia E."/>
            <person name="Camelo A."/>
            <person name="Brandao I."/>
            <person name="Espirito Santo C."/>
            <person name="Trovao J."/>
            <person name="Verissimo A."/>
            <person name="Costa J."/>
            <person name="Tiago I."/>
        </authorList>
    </citation>
    <scope>NUCLEOTIDE SEQUENCE</scope>
    <source>
        <strain evidence="1">KWT182</strain>
    </source>
</reference>
<evidence type="ECO:0000313" key="1">
    <source>
        <dbReference type="EMBL" id="XBS70363.1"/>
    </source>
</evidence>
<sequence>MIKMDSSSNYVQLFAASLLNLQQYGPSLPRPYADTVKRSRYPKMKELRVQHAGHPIRAFYVFDPERKAIALCAGDKTGDKPFYGRMISLADEVLGQHLDEMKRKDK</sequence>
<dbReference type="AlphaFoldDB" id="A0AAU7QBQ1"/>
<proteinExistence type="predicted"/>
<organism evidence="1">
    <name type="scientific">Acerihabitans sp. KWT182</name>
    <dbReference type="NCBI Taxonomy" id="3157919"/>
    <lineage>
        <taxon>Bacteria</taxon>
        <taxon>Pseudomonadati</taxon>
        <taxon>Pseudomonadota</taxon>
        <taxon>Gammaproteobacteria</taxon>
        <taxon>Enterobacterales</taxon>
        <taxon>Pectobacteriaceae</taxon>
        <taxon>Acerihabitans</taxon>
    </lineage>
</organism>
<gene>
    <name evidence="1" type="ORF">ABK905_03660</name>
</gene>
<name>A0AAU7QBQ1_9GAMM</name>
<protein>
    <submittedName>
        <fullName evidence="1">Type II toxin-antitoxin system RelE/ParE family toxin</fullName>
    </submittedName>
</protein>
<dbReference type="EMBL" id="CP157947">
    <property type="protein sequence ID" value="XBS70363.1"/>
    <property type="molecule type" value="Genomic_DNA"/>
</dbReference>